<organism evidence="3 4">
    <name type="scientific">Corynebacterium crudilactis</name>
    <dbReference type="NCBI Taxonomy" id="1652495"/>
    <lineage>
        <taxon>Bacteria</taxon>
        <taxon>Bacillati</taxon>
        <taxon>Actinomycetota</taxon>
        <taxon>Actinomycetes</taxon>
        <taxon>Mycobacteriales</taxon>
        <taxon>Corynebacteriaceae</taxon>
        <taxon>Corynebacterium</taxon>
    </lineage>
</organism>
<dbReference type="PANTHER" id="PTHR35335:SF1">
    <property type="entry name" value="UPF0716 PROTEIN FXSA"/>
    <property type="match status" value="1"/>
</dbReference>
<dbReference type="AlphaFoldDB" id="A0A172QX93"/>
<keyword evidence="4" id="KW-1185">Reference proteome</keyword>
<name>A0A172QX93_9CORY</name>
<feature type="transmembrane region" description="Helical" evidence="2">
    <location>
        <begin position="88"/>
        <end position="106"/>
    </location>
</feature>
<proteinExistence type="predicted"/>
<evidence type="ECO:0000256" key="2">
    <source>
        <dbReference type="SAM" id="Phobius"/>
    </source>
</evidence>
<gene>
    <name evidence="3" type="ORF">ccrud_07180</name>
</gene>
<dbReference type="Proteomes" id="UP000076929">
    <property type="component" value="Chromosome"/>
</dbReference>
<protein>
    <submittedName>
        <fullName evidence="3">Membrane protein FxsA</fullName>
    </submittedName>
</protein>
<dbReference type="Pfam" id="PF04186">
    <property type="entry name" value="FxsA"/>
    <property type="match status" value="1"/>
</dbReference>
<feature type="transmembrane region" description="Helical" evidence="2">
    <location>
        <begin position="7"/>
        <end position="24"/>
    </location>
</feature>
<keyword evidence="2" id="KW-1133">Transmembrane helix</keyword>
<dbReference type="PANTHER" id="PTHR35335">
    <property type="entry name" value="UPF0716 PROTEIN FXSA"/>
    <property type="match status" value="1"/>
</dbReference>
<dbReference type="KEGG" id="ccjz:ccrud_07180"/>
<dbReference type="RefSeq" id="WP_066569686.1">
    <property type="nucleotide sequence ID" value="NZ_CP015622.1"/>
</dbReference>
<feature type="region of interest" description="Disordered" evidence="1">
    <location>
        <begin position="167"/>
        <end position="195"/>
    </location>
</feature>
<dbReference type="GO" id="GO:0016020">
    <property type="term" value="C:membrane"/>
    <property type="evidence" value="ECO:0007669"/>
    <property type="project" value="InterPro"/>
</dbReference>
<keyword evidence="2" id="KW-0472">Membrane</keyword>
<dbReference type="OrthoDB" id="4422778at2"/>
<evidence type="ECO:0000313" key="4">
    <source>
        <dbReference type="Proteomes" id="UP000076929"/>
    </source>
</evidence>
<dbReference type="STRING" id="1652495.ccrud_07180"/>
<keyword evidence="2" id="KW-0812">Transmembrane</keyword>
<evidence type="ECO:0000313" key="3">
    <source>
        <dbReference type="EMBL" id="ANE05325.1"/>
    </source>
</evidence>
<evidence type="ECO:0000256" key="1">
    <source>
        <dbReference type="SAM" id="MobiDB-lite"/>
    </source>
</evidence>
<dbReference type="NCBIfam" id="NF008528">
    <property type="entry name" value="PRK11463.1-2"/>
    <property type="match status" value="1"/>
</dbReference>
<accession>A0A172QX93</accession>
<dbReference type="InterPro" id="IPR007313">
    <property type="entry name" value="FxsA"/>
</dbReference>
<reference evidence="3 4" key="1">
    <citation type="submission" date="2016-05" db="EMBL/GenBank/DDBJ databases">
        <title>Complete genome sequence of Corynebacterium crudilactis, a new Corynebacterium species isolated from raw cow's milk.</title>
        <authorList>
            <person name="Christian R."/>
            <person name="Zimmermann J."/>
            <person name="Lipski A."/>
            <person name="Kalinowski J."/>
        </authorList>
    </citation>
    <scope>NUCLEOTIDE SEQUENCE [LARGE SCALE GENOMIC DNA]</scope>
    <source>
        <strain evidence="3 4">JZ16</strain>
    </source>
</reference>
<dbReference type="EMBL" id="CP015622">
    <property type="protein sequence ID" value="ANE05325.1"/>
    <property type="molecule type" value="Genomic_DNA"/>
</dbReference>
<feature type="transmembrane region" description="Helical" evidence="2">
    <location>
        <begin position="30"/>
        <end position="48"/>
    </location>
</feature>
<sequence length="195" mass="20839">MPAAIAIPYFIIEILAFIGVVMWLGFGWALGLLALFFIGGLLLAGVELRRISRSAAIHQASGQGSAGAIAGNIGLTAAGAILVAMPGFVSSIVGLLFIFSPTRALFRKMLAKRLRGAIENMGVRGFEAVNGYRTQASYGNFGAAFNPEAQPAADPIVLDEEEIQTWTSDLKPEDFNRPNNQPKNKPEDDESDGEK</sequence>